<reference evidence="6 7" key="1">
    <citation type="submission" date="2019-03" db="EMBL/GenBank/DDBJ databases">
        <title>Metabolic potential of uncultured bacteria and archaea associated with petroleum seepage in deep-sea sediments.</title>
        <authorList>
            <person name="Dong X."/>
            <person name="Hubert C."/>
        </authorList>
    </citation>
    <scope>NUCLEOTIDE SEQUENCE [LARGE SCALE GENOMIC DNA]</scope>
    <source>
        <strain evidence="6">E44_bin7</strain>
    </source>
</reference>
<dbReference type="GO" id="GO:0046872">
    <property type="term" value="F:metal ion binding"/>
    <property type="evidence" value="ECO:0007669"/>
    <property type="project" value="UniProtKB-KW"/>
</dbReference>
<evidence type="ECO:0000313" key="7">
    <source>
        <dbReference type="Proteomes" id="UP000316360"/>
    </source>
</evidence>
<dbReference type="InterPro" id="IPR036594">
    <property type="entry name" value="Meth_synthase_dom"/>
</dbReference>
<dbReference type="PANTHER" id="PTHR45833">
    <property type="entry name" value="METHIONINE SYNTHASE"/>
    <property type="match status" value="1"/>
</dbReference>
<dbReference type="EMBL" id="SOKJ01000036">
    <property type="protein sequence ID" value="TET12989.1"/>
    <property type="molecule type" value="Genomic_DNA"/>
</dbReference>
<dbReference type="InterPro" id="IPR050554">
    <property type="entry name" value="Met_Synthase/Corrinoid"/>
</dbReference>
<dbReference type="Gene3D" id="1.10.1240.10">
    <property type="entry name" value="Methionine synthase domain"/>
    <property type="match status" value="1"/>
</dbReference>
<evidence type="ECO:0000256" key="2">
    <source>
        <dbReference type="ARBA" id="ARBA00022723"/>
    </source>
</evidence>
<dbReference type="SMART" id="SM01018">
    <property type="entry name" value="B12-binding_2"/>
    <property type="match status" value="1"/>
</dbReference>
<proteinExistence type="inferred from homology"/>
<dbReference type="Proteomes" id="UP000316360">
    <property type="component" value="Unassembled WGS sequence"/>
</dbReference>
<dbReference type="GO" id="GO:0005829">
    <property type="term" value="C:cytosol"/>
    <property type="evidence" value="ECO:0007669"/>
    <property type="project" value="TreeGrafter"/>
</dbReference>
<dbReference type="CDD" id="cd02070">
    <property type="entry name" value="corrinoid_protein_B12-BD"/>
    <property type="match status" value="1"/>
</dbReference>
<dbReference type="Pfam" id="PF02310">
    <property type="entry name" value="B12-binding"/>
    <property type="match status" value="1"/>
</dbReference>
<dbReference type="SUPFAM" id="SSF52242">
    <property type="entry name" value="Cobalamin (vitamin B12)-binding domain"/>
    <property type="match status" value="1"/>
</dbReference>
<evidence type="ECO:0000259" key="4">
    <source>
        <dbReference type="PROSITE" id="PS51332"/>
    </source>
</evidence>
<dbReference type="GO" id="GO:0031419">
    <property type="term" value="F:cobalamin binding"/>
    <property type="evidence" value="ECO:0007669"/>
    <property type="project" value="InterPro"/>
</dbReference>
<dbReference type="PROSITE" id="PS51332">
    <property type="entry name" value="B12_BINDING"/>
    <property type="match status" value="1"/>
</dbReference>
<dbReference type="Pfam" id="PF02607">
    <property type="entry name" value="B12-binding_2"/>
    <property type="match status" value="1"/>
</dbReference>
<dbReference type="PANTHER" id="PTHR45833:SF1">
    <property type="entry name" value="METHIONINE SYNTHASE"/>
    <property type="match status" value="1"/>
</dbReference>
<keyword evidence="3" id="KW-0170">Cobalt</keyword>
<feature type="domain" description="B12-binding N-terminal" evidence="5">
    <location>
        <begin position="1"/>
        <end position="88"/>
    </location>
</feature>
<name>A0A523S5B2_UNCAE</name>
<dbReference type="InterPro" id="IPR003759">
    <property type="entry name" value="Cbl-bd_cap"/>
</dbReference>
<gene>
    <name evidence="6" type="ORF">E3J84_00700</name>
</gene>
<dbReference type="SUPFAM" id="SSF47644">
    <property type="entry name" value="Methionine synthase domain"/>
    <property type="match status" value="1"/>
</dbReference>
<comment type="caution">
    <text evidence="6">The sequence shown here is derived from an EMBL/GenBank/DDBJ whole genome shotgun (WGS) entry which is preliminary data.</text>
</comment>
<sequence length="209" mass="22488">MGMLEEIYNAIVEGKVDDAARGVERALDSGIEADDILKKSLTSAMDLVGVKFGEGEMFIPHVVWSAKAMQAGMDLLKPHFSISQQSDRARIIIGTTKGDIHDIGKNLVTIMLEGAGFKVFDLGVDVEPNIFVEKALQEKGDIIALSSLLTTTMLSMRDVVSLAKEKGLSSTKVIIGGAPVDMAFCKEIGADAYGIDAMDAVRKVRDLLE</sequence>
<dbReference type="Gene3D" id="3.40.50.280">
    <property type="entry name" value="Cobalamin-binding domain"/>
    <property type="match status" value="1"/>
</dbReference>
<evidence type="ECO:0000256" key="3">
    <source>
        <dbReference type="ARBA" id="ARBA00023285"/>
    </source>
</evidence>
<evidence type="ECO:0000313" key="6">
    <source>
        <dbReference type="EMBL" id="TET12989.1"/>
    </source>
</evidence>
<dbReference type="AlphaFoldDB" id="A0A523S5B2"/>
<dbReference type="InterPro" id="IPR006158">
    <property type="entry name" value="Cobalamin-bd"/>
</dbReference>
<protein>
    <submittedName>
        <fullName evidence="6">Cobalamin-binding protein</fullName>
    </submittedName>
</protein>
<keyword evidence="2" id="KW-0479">Metal-binding</keyword>
<evidence type="ECO:0000259" key="5">
    <source>
        <dbReference type="PROSITE" id="PS51337"/>
    </source>
</evidence>
<evidence type="ECO:0000256" key="1">
    <source>
        <dbReference type="ARBA" id="ARBA00010854"/>
    </source>
</evidence>
<comment type="similarity">
    <text evidence="1">Belongs to the methylamine corrinoid protein family.</text>
</comment>
<dbReference type="GO" id="GO:0046653">
    <property type="term" value="P:tetrahydrofolate metabolic process"/>
    <property type="evidence" value="ECO:0007669"/>
    <property type="project" value="TreeGrafter"/>
</dbReference>
<dbReference type="PROSITE" id="PS51337">
    <property type="entry name" value="B12_BINDING_NTER"/>
    <property type="match status" value="1"/>
</dbReference>
<feature type="domain" description="B12-binding" evidence="4">
    <location>
        <begin position="88"/>
        <end position="209"/>
    </location>
</feature>
<dbReference type="GO" id="GO:0008705">
    <property type="term" value="F:methionine synthase activity"/>
    <property type="evidence" value="ECO:0007669"/>
    <property type="project" value="TreeGrafter"/>
</dbReference>
<dbReference type="GO" id="GO:0050667">
    <property type="term" value="P:homocysteine metabolic process"/>
    <property type="evidence" value="ECO:0007669"/>
    <property type="project" value="TreeGrafter"/>
</dbReference>
<organism evidence="6 7">
    <name type="scientific">Aerophobetes bacterium</name>
    <dbReference type="NCBI Taxonomy" id="2030807"/>
    <lineage>
        <taxon>Bacteria</taxon>
        <taxon>Candidatus Aerophobota</taxon>
    </lineage>
</organism>
<dbReference type="FunFam" id="3.40.50.280:FF:000003">
    <property type="entry name" value="Dimethylamine methyltransferase corrinoid protein"/>
    <property type="match status" value="1"/>
</dbReference>
<accession>A0A523S5B2</accession>
<dbReference type="InterPro" id="IPR036724">
    <property type="entry name" value="Cobalamin-bd_sf"/>
</dbReference>